<dbReference type="PROSITE" id="PS00107">
    <property type="entry name" value="PROTEIN_KINASE_ATP"/>
    <property type="match status" value="1"/>
</dbReference>
<dbReference type="GO" id="GO:0004674">
    <property type="term" value="F:protein serine/threonine kinase activity"/>
    <property type="evidence" value="ECO:0007669"/>
    <property type="project" value="TreeGrafter"/>
</dbReference>
<dbReference type="EMBL" id="UINC01004765">
    <property type="protein sequence ID" value="SVA16695.1"/>
    <property type="molecule type" value="Genomic_DNA"/>
</dbReference>
<dbReference type="Pfam" id="PF07676">
    <property type="entry name" value="PD40"/>
    <property type="match status" value="2"/>
</dbReference>
<dbReference type="InterPro" id="IPR011042">
    <property type="entry name" value="6-blade_b-propeller_TolB-like"/>
</dbReference>
<keyword evidence="3" id="KW-0418">Kinase</keyword>
<evidence type="ECO:0000259" key="5">
    <source>
        <dbReference type="PROSITE" id="PS50011"/>
    </source>
</evidence>
<dbReference type="SUPFAM" id="SSF56112">
    <property type="entry name" value="Protein kinase-like (PK-like)"/>
    <property type="match status" value="1"/>
</dbReference>
<dbReference type="Gene3D" id="3.30.200.20">
    <property type="entry name" value="Phosphorylase Kinase, domain 1"/>
    <property type="match status" value="1"/>
</dbReference>
<dbReference type="InterPro" id="IPR011009">
    <property type="entry name" value="Kinase-like_dom_sf"/>
</dbReference>
<evidence type="ECO:0000313" key="6">
    <source>
        <dbReference type="EMBL" id="SVA16695.1"/>
    </source>
</evidence>
<keyword evidence="2" id="KW-0547">Nucleotide-binding</keyword>
<accession>A0A381TKT6</accession>
<dbReference type="PANTHER" id="PTHR43289">
    <property type="entry name" value="MITOGEN-ACTIVATED PROTEIN KINASE KINASE KINASE 20-RELATED"/>
    <property type="match status" value="1"/>
</dbReference>
<gene>
    <name evidence="6" type="ORF">METZ01_LOCUS69549</name>
</gene>
<dbReference type="AlphaFoldDB" id="A0A381TKT6"/>
<feature type="domain" description="Protein kinase" evidence="5">
    <location>
        <begin position="17"/>
        <end position="291"/>
    </location>
</feature>
<keyword evidence="1" id="KW-0808">Transferase</keyword>
<dbReference type="SMART" id="SM00220">
    <property type="entry name" value="S_TKc"/>
    <property type="match status" value="1"/>
</dbReference>
<dbReference type="GO" id="GO:0005524">
    <property type="term" value="F:ATP binding"/>
    <property type="evidence" value="ECO:0007669"/>
    <property type="project" value="UniProtKB-KW"/>
</dbReference>
<dbReference type="PROSITE" id="PS50011">
    <property type="entry name" value="PROTEIN_KINASE_DOM"/>
    <property type="match status" value="1"/>
</dbReference>
<name>A0A381TKT6_9ZZZZ</name>
<proteinExistence type="predicted"/>
<organism evidence="6">
    <name type="scientific">marine metagenome</name>
    <dbReference type="NCBI Taxonomy" id="408172"/>
    <lineage>
        <taxon>unclassified sequences</taxon>
        <taxon>metagenomes</taxon>
        <taxon>ecological metagenomes</taxon>
    </lineage>
</organism>
<evidence type="ECO:0000256" key="1">
    <source>
        <dbReference type="ARBA" id="ARBA00022679"/>
    </source>
</evidence>
<dbReference type="Gene3D" id="2.120.10.30">
    <property type="entry name" value="TolB, C-terminal domain"/>
    <property type="match status" value="2"/>
</dbReference>
<dbReference type="SUPFAM" id="SSF82171">
    <property type="entry name" value="DPP6 N-terminal domain-like"/>
    <property type="match status" value="1"/>
</dbReference>
<evidence type="ECO:0000256" key="2">
    <source>
        <dbReference type="ARBA" id="ARBA00022741"/>
    </source>
</evidence>
<dbReference type="Pfam" id="PF00069">
    <property type="entry name" value="Pkinase"/>
    <property type="match status" value="1"/>
</dbReference>
<dbReference type="SUPFAM" id="SSF63825">
    <property type="entry name" value="YWTD domain"/>
    <property type="match status" value="1"/>
</dbReference>
<reference evidence="6" key="1">
    <citation type="submission" date="2018-05" db="EMBL/GenBank/DDBJ databases">
        <authorList>
            <person name="Lanie J.A."/>
            <person name="Ng W.-L."/>
            <person name="Kazmierczak K.M."/>
            <person name="Andrzejewski T.M."/>
            <person name="Davidsen T.M."/>
            <person name="Wayne K.J."/>
            <person name="Tettelin H."/>
            <person name="Glass J.I."/>
            <person name="Rusch D."/>
            <person name="Podicherti R."/>
            <person name="Tsui H.-C.T."/>
            <person name="Winkler M.E."/>
        </authorList>
    </citation>
    <scope>NUCLEOTIDE SEQUENCE</scope>
</reference>
<keyword evidence="4" id="KW-0067">ATP-binding</keyword>
<dbReference type="InterPro" id="IPR011659">
    <property type="entry name" value="WD40"/>
</dbReference>
<dbReference type="CDD" id="cd14014">
    <property type="entry name" value="STKc_PknB_like"/>
    <property type="match status" value="1"/>
</dbReference>
<dbReference type="InterPro" id="IPR000719">
    <property type="entry name" value="Prot_kinase_dom"/>
</dbReference>
<evidence type="ECO:0000256" key="4">
    <source>
        <dbReference type="ARBA" id="ARBA00022840"/>
    </source>
</evidence>
<dbReference type="InterPro" id="IPR017441">
    <property type="entry name" value="Protein_kinase_ATP_BS"/>
</dbReference>
<dbReference type="Gene3D" id="1.10.510.10">
    <property type="entry name" value="Transferase(Phosphotransferase) domain 1"/>
    <property type="match status" value="1"/>
</dbReference>
<evidence type="ECO:0000256" key="3">
    <source>
        <dbReference type="ARBA" id="ARBA00022777"/>
    </source>
</evidence>
<sequence length="887" mass="95759">MSEARMALASGTRVGIYEVTAKIGEGGMGEVYQARDTTLDRDVALKVLPEAFTADPDRLARFQREAKVLASLNHPNIGGIYGLESSGDAQALVLELIEGPTLADRIAKGPIPVDETLAIAKQIAEALEAAHEQGIIHRDLKPANVKVKADGTVKVLDFGLAKAVTSDAASGSATTSATMSLTASATQMGMVVGTAAYMAPEQAKGTPVDKRADIWSFGVVLLEMLSGQRLFTGETASETLAAVMMKEPDWDRLFTDLPVHVSTLVRSCLEKDPRERLRDIGDVRFAMKGVFGPSVDRLTEQAGPVPFASRPAQLLIAALGLVAVALGLFGWLGQPAPPAVGLTRASISLPPGHALSGGPEITRDGQRVAFVSSDGNGQPRIYTRRLDESELSELDGTEEARQIFFSPDGRWIAFYARGGFFKVRVDAGEPVRLADASTSEGGYWLDDGTILFTPAWNSGLFRIDEDGGEPEPFLIPDRTSSHAITWPSVLPGGREMLFSRWGSGSAQAVMRLDLTDMTESVVVPGHWRRSRFVSSGHIVFAGDGGDILALPNEQGAASTLTPEPVLENVDGGGIDGYARMAVSDNGTLVYSPLDLSKSSLVVVDQSGGLEPVDVPLGTYEQLSLSPGGRRVAIMSNFELFIHDLERGSRIPLVPELTQDGDQQRPVWSVDGTRVIFASNHDGSWRLYSKAASGAGEVEPLLDGRFDLYPTAALADGTIFYEENNDISSDLWYLPPGGAPEPWLTTAAEERQARPSPSERTMAYVTEVSARLEVSIQSIDRSSDPVLVSTAGGTSPQWSPSGDHLYFRNGHRMMVTEVSTEPVLQATVPRVVFEGGWELSDLTVFQERWDLLPDNRFLMVNHEPEAVPTKINVIFNWLDELRDRVPVP</sequence>
<protein>
    <recommendedName>
        <fullName evidence="5">Protein kinase domain-containing protein</fullName>
    </recommendedName>
</protein>
<dbReference type="PANTHER" id="PTHR43289:SF34">
    <property type="entry name" value="SERINE_THREONINE-PROTEIN KINASE YBDM-RELATED"/>
    <property type="match status" value="1"/>
</dbReference>